<gene>
    <name evidence="7" type="ordered locus">Hqrw_3236</name>
</gene>
<dbReference type="GO" id="GO:0010181">
    <property type="term" value="F:FMN binding"/>
    <property type="evidence" value="ECO:0007669"/>
    <property type="project" value="InterPro"/>
</dbReference>
<dbReference type="RefSeq" id="WP_011572067.1">
    <property type="nucleotide sequence ID" value="NC_017459.1"/>
</dbReference>
<evidence type="ECO:0000256" key="2">
    <source>
        <dbReference type="ARBA" id="ARBA00022630"/>
    </source>
</evidence>
<protein>
    <submittedName>
        <fullName evidence="7">Lactate 2-monooxygenase</fullName>
        <ecNumber evidence="7">1.13.12.4</ecNumber>
    </submittedName>
</protein>
<dbReference type="Gene3D" id="3.20.20.70">
    <property type="entry name" value="Aldolase class I"/>
    <property type="match status" value="1"/>
</dbReference>
<dbReference type="OrthoDB" id="56968at2157"/>
<dbReference type="GO" id="GO:0016614">
    <property type="term" value="F:oxidoreductase activity, acting on CH-OH group of donors"/>
    <property type="evidence" value="ECO:0007669"/>
    <property type="project" value="UniProtKB-ARBA"/>
</dbReference>
<keyword evidence="4 7" id="KW-0560">Oxidoreductase</keyword>
<dbReference type="InterPro" id="IPR013785">
    <property type="entry name" value="Aldolase_TIM"/>
</dbReference>
<proteinExistence type="inferred from homology"/>
<dbReference type="GO" id="GO:0050040">
    <property type="term" value="F:lactate 2-monooxygenase activity"/>
    <property type="evidence" value="ECO:0007669"/>
    <property type="project" value="UniProtKB-EC"/>
</dbReference>
<comment type="cofactor">
    <cofactor evidence="1">
        <name>FMN</name>
        <dbReference type="ChEBI" id="CHEBI:58210"/>
    </cofactor>
</comment>
<evidence type="ECO:0000256" key="5">
    <source>
        <dbReference type="ARBA" id="ARBA00024042"/>
    </source>
</evidence>
<accession>G0LJT3</accession>
<feature type="domain" description="FMN hydroxy acid dehydrogenase" evidence="6">
    <location>
        <begin position="31"/>
        <end position="399"/>
    </location>
</feature>
<name>G0LJT3_HALWC</name>
<comment type="similarity">
    <text evidence="5">Belongs to the FMN-dependent alpha-hydroxy acid dehydrogenase family.</text>
</comment>
<dbReference type="SUPFAM" id="SSF51395">
    <property type="entry name" value="FMN-linked oxidoreductases"/>
    <property type="match status" value="1"/>
</dbReference>
<dbReference type="InterPro" id="IPR037350">
    <property type="entry name" value="LMO_FMN"/>
</dbReference>
<dbReference type="InterPro" id="IPR037396">
    <property type="entry name" value="FMN_HAD"/>
</dbReference>
<reference evidence="7 8" key="1">
    <citation type="journal article" date="2011" name="PLoS ONE">
        <title>Haloquadratum walsbyi: limited diversity in a global pond.</title>
        <authorList>
            <person name="Dyall-Smith M."/>
            <person name="Pfeiffer F."/>
            <person name="Klee K."/>
            <person name="Palm P."/>
            <person name="Gross K."/>
            <person name="Schuster S.C."/>
            <person name="Rampp M."/>
            <person name="Oesterhelt D."/>
        </authorList>
    </citation>
    <scope>NUCLEOTIDE SEQUENCE [LARGE SCALE GENOMIC DNA]</scope>
    <source>
        <strain evidence="8">DSM 16854 / JCM 12705 / C23</strain>
    </source>
</reference>
<evidence type="ECO:0000256" key="4">
    <source>
        <dbReference type="ARBA" id="ARBA00023002"/>
    </source>
</evidence>
<dbReference type="Proteomes" id="UP000007954">
    <property type="component" value="Chromosome"/>
</dbReference>
<evidence type="ECO:0000256" key="1">
    <source>
        <dbReference type="ARBA" id="ARBA00001917"/>
    </source>
</evidence>
<dbReference type="KEGG" id="hwc:Hqrw_3236"/>
<organism evidence="7 8">
    <name type="scientific">Haloquadratum walsbyi (strain DSM 16854 / JCM 12705 / C23)</name>
    <dbReference type="NCBI Taxonomy" id="768065"/>
    <lineage>
        <taxon>Archaea</taxon>
        <taxon>Methanobacteriati</taxon>
        <taxon>Methanobacteriota</taxon>
        <taxon>Stenosarchaea group</taxon>
        <taxon>Halobacteria</taxon>
        <taxon>Halobacteriales</taxon>
        <taxon>Haloferacaceae</taxon>
        <taxon>Haloquadratum</taxon>
    </lineage>
</organism>
<dbReference type="InterPro" id="IPR000262">
    <property type="entry name" value="FMN-dep_DH"/>
</dbReference>
<dbReference type="EMBL" id="FR746099">
    <property type="protein sequence ID" value="CCC41017.1"/>
    <property type="molecule type" value="Genomic_DNA"/>
</dbReference>
<dbReference type="CDD" id="cd03332">
    <property type="entry name" value="LMO_FMN"/>
    <property type="match status" value="1"/>
</dbReference>
<dbReference type="Pfam" id="PF01070">
    <property type="entry name" value="FMN_dh"/>
    <property type="match status" value="1"/>
</dbReference>
<dbReference type="AlphaFoldDB" id="G0LJT3"/>
<dbReference type="EC" id="1.13.12.4" evidence="7"/>
<dbReference type="PANTHER" id="PTHR10578">
    <property type="entry name" value="S -2-HYDROXY-ACID OXIDASE-RELATED"/>
    <property type="match status" value="1"/>
</dbReference>
<dbReference type="PIRSF" id="PIRSF000138">
    <property type="entry name" value="Al-hdrx_acd_dh"/>
    <property type="match status" value="1"/>
</dbReference>
<dbReference type="FunFam" id="3.20.20.70:FF:000029">
    <property type="entry name" value="L-lactate dehydrogenase"/>
    <property type="match status" value="1"/>
</dbReference>
<evidence type="ECO:0000313" key="7">
    <source>
        <dbReference type="EMBL" id="CCC41017.1"/>
    </source>
</evidence>
<keyword evidence="2" id="KW-0285">Flavoprotein</keyword>
<dbReference type="PANTHER" id="PTHR10578:SF143">
    <property type="entry name" value="FMN-DEPENDENT ALPHA-HYDROXY ACID DEHYDROGENASE PB1A11.03"/>
    <property type="match status" value="1"/>
</dbReference>
<evidence type="ECO:0000256" key="3">
    <source>
        <dbReference type="ARBA" id="ARBA00022643"/>
    </source>
</evidence>
<evidence type="ECO:0000259" key="6">
    <source>
        <dbReference type="PROSITE" id="PS51349"/>
    </source>
</evidence>
<evidence type="ECO:0000313" key="8">
    <source>
        <dbReference type="Proteomes" id="UP000007954"/>
    </source>
</evidence>
<dbReference type="HOGENOM" id="CLU_020639_0_1_2"/>
<dbReference type="InterPro" id="IPR012133">
    <property type="entry name" value="Alpha-hydoxy_acid_DH_FMN"/>
</dbReference>
<keyword evidence="3" id="KW-0288">FMN</keyword>
<dbReference type="PROSITE" id="PS51349">
    <property type="entry name" value="FMN_HYDROXY_ACID_DH_2"/>
    <property type="match status" value="1"/>
</dbReference>
<dbReference type="GeneID" id="12448040"/>
<sequence>MSKQDSADVHGEQFGVKHIRRVYREGMFEDKTPDFPVSFSDLREEAFEEMSWKAKAYVHGGAGTEETFERNKDFSRWRIIPRMLRGVADRDLSTTVLGNEHSYPLMITPLGVQSLLHDDGEIATARACAEMDVPFVLSSLSSATMEDVAEALGDTPKWFQYYWASDRDVATSFLDRAETAGYDAIVVTVDAPTLGWRDRLLEKGYYPFLEGEGIGNYFSDPAFRDSLARPPEEDPEAAVDRFLSIFGDASLTWDDLAFVREQTDLPIIIKGVLHPDDARRAVEAGADAVQVSTHGGRQVDGSIAAIEALPEIAEAVGDETTVLFDSGIRRGAQAFKALALGADTVLLGRPFAYGLAHSGQEGVEQVLENTLSQIDLTMGLAGIDDVDDIDRSAVRDEASL</sequence>